<organism evidence="1 2">
    <name type="scientific">Acropora cervicornis</name>
    <name type="common">Staghorn coral</name>
    <dbReference type="NCBI Taxonomy" id="6130"/>
    <lineage>
        <taxon>Eukaryota</taxon>
        <taxon>Metazoa</taxon>
        <taxon>Cnidaria</taxon>
        <taxon>Anthozoa</taxon>
        <taxon>Hexacorallia</taxon>
        <taxon>Scleractinia</taxon>
        <taxon>Astrocoeniina</taxon>
        <taxon>Acroporidae</taxon>
        <taxon>Acropora</taxon>
    </lineage>
</organism>
<dbReference type="AlphaFoldDB" id="A0AAD9QK29"/>
<comment type="caution">
    <text evidence="1">The sequence shown here is derived from an EMBL/GenBank/DDBJ whole genome shotgun (WGS) entry which is preliminary data.</text>
</comment>
<name>A0AAD9QK29_ACRCE</name>
<reference evidence="1" key="2">
    <citation type="journal article" date="2023" name="Science">
        <title>Genomic signatures of disease resistance in endangered staghorn corals.</title>
        <authorList>
            <person name="Vollmer S.V."/>
            <person name="Selwyn J.D."/>
            <person name="Despard B.A."/>
            <person name="Roesel C.L."/>
        </authorList>
    </citation>
    <scope>NUCLEOTIDE SEQUENCE</scope>
    <source>
        <strain evidence="1">K2</strain>
    </source>
</reference>
<dbReference type="Proteomes" id="UP001249851">
    <property type="component" value="Unassembled WGS sequence"/>
</dbReference>
<proteinExistence type="predicted"/>
<gene>
    <name evidence="1" type="ORF">P5673_013727</name>
</gene>
<evidence type="ECO:0000313" key="2">
    <source>
        <dbReference type="Proteomes" id="UP001249851"/>
    </source>
</evidence>
<sequence length="81" mass="9655">MYLVNVHPFLPNTHKIDIAQLQKSKEMWAMANTMRQQYKDEEKLAVSKDITQRETNNFQSTLHLTVRIYRLDAELSHIRIL</sequence>
<evidence type="ECO:0000313" key="1">
    <source>
        <dbReference type="EMBL" id="KAK2562781.1"/>
    </source>
</evidence>
<accession>A0AAD9QK29</accession>
<reference evidence="1" key="1">
    <citation type="journal article" date="2023" name="G3 (Bethesda)">
        <title>Whole genome assembly and annotation of the endangered Caribbean coral Acropora cervicornis.</title>
        <authorList>
            <person name="Selwyn J.D."/>
            <person name="Vollmer S.V."/>
        </authorList>
    </citation>
    <scope>NUCLEOTIDE SEQUENCE</scope>
    <source>
        <strain evidence="1">K2</strain>
    </source>
</reference>
<keyword evidence="2" id="KW-1185">Reference proteome</keyword>
<protein>
    <submittedName>
        <fullName evidence="1">Uncharacterized protein</fullName>
    </submittedName>
</protein>
<dbReference type="EMBL" id="JARQWQ010000027">
    <property type="protein sequence ID" value="KAK2562781.1"/>
    <property type="molecule type" value="Genomic_DNA"/>
</dbReference>